<dbReference type="Gene3D" id="3.60.10.10">
    <property type="entry name" value="Endonuclease/exonuclease/phosphatase"/>
    <property type="match status" value="1"/>
</dbReference>
<dbReference type="GO" id="GO:0003723">
    <property type="term" value="F:RNA binding"/>
    <property type="evidence" value="ECO:0007669"/>
    <property type="project" value="InterPro"/>
</dbReference>
<evidence type="ECO:0000256" key="6">
    <source>
        <dbReference type="ARBA" id="ARBA00022741"/>
    </source>
</evidence>
<gene>
    <name evidence="12" type="ORF">VHEMI00459</name>
</gene>
<proteinExistence type="inferred from homology"/>
<dbReference type="OrthoDB" id="10263155at2759"/>
<dbReference type="EMBL" id="CDHN01000001">
    <property type="protein sequence ID" value="CEJ80263.1"/>
    <property type="molecule type" value="Genomic_DNA"/>
</dbReference>
<keyword evidence="6" id="KW-0547">Nucleotide-binding</keyword>
<evidence type="ECO:0000259" key="9">
    <source>
        <dbReference type="Pfam" id="PF03372"/>
    </source>
</evidence>
<evidence type="ECO:0000256" key="4">
    <source>
        <dbReference type="ARBA" id="ARBA00022664"/>
    </source>
</evidence>
<dbReference type="InterPro" id="IPR036691">
    <property type="entry name" value="Endo/exonu/phosph_ase_sf"/>
</dbReference>
<dbReference type="InterPro" id="IPR005135">
    <property type="entry name" value="Endo/exonuclease/phosphatase"/>
</dbReference>
<dbReference type="Pfam" id="PF04457">
    <property type="entry name" value="MJ1316"/>
    <property type="match status" value="1"/>
</dbReference>
<evidence type="ECO:0000313" key="13">
    <source>
        <dbReference type="Proteomes" id="UP000039046"/>
    </source>
</evidence>
<evidence type="ECO:0000256" key="1">
    <source>
        <dbReference type="ARBA" id="ARBA00004123"/>
    </source>
</evidence>
<evidence type="ECO:0000256" key="2">
    <source>
        <dbReference type="ARBA" id="ARBA00010912"/>
    </source>
</evidence>
<evidence type="ECO:0000256" key="3">
    <source>
        <dbReference type="ARBA" id="ARBA00012388"/>
    </source>
</evidence>
<dbReference type="GO" id="GO:0031123">
    <property type="term" value="P:RNA 3'-end processing"/>
    <property type="evidence" value="ECO:0007669"/>
    <property type="project" value="InterPro"/>
</dbReference>
<comment type="similarity">
    <text evidence="2">Belongs to the poly(A) polymerase family.</text>
</comment>
<dbReference type="GO" id="GO:1990817">
    <property type="term" value="F:poly(A) RNA polymerase activity"/>
    <property type="evidence" value="ECO:0007669"/>
    <property type="project" value="UniProtKB-EC"/>
</dbReference>
<dbReference type="GO" id="GO:0006397">
    <property type="term" value="P:mRNA processing"/>
    <property type="evidence" value="ECO:0007669"/>
    <property type="project" value="UniProtKB-KW"/>
</dbReference>
<dbReference type="HOGENOM" id="CLU_004292_0_0_1"/>
<dbReference type="InterPro" id="IPR043519">
    <property type="entry name" value="NT_sf"/>
</dbReference>
<dbReference type="SUPFAM" id="SSF55003">
    <property type="entry name" value="PAP/Archaeal CCA-adding enzyme, C-terminal domain"/>
    <property type="match status" value="1"/>
</dbReference>
<reference evidence="12 13" key="1">
    <citation type="journal article" date="2015" name="Genome Announc.">
        <title>Draft Genome Sequence and Gene Annotation of the Entomopathogenic Fungus Verticillium hemipterigenum.</title>
        <authorList>
            <person name="Horn F."/>
            <person name="Habel A."/>
            <person name="Scharf D.H."/>
            <person name="Dworschak J."/>
            <person name="Brakhage A.A."/>
            <person name="Guthke R."/>
            <person name="Hertweck C."/>
            <person name="Linde J."/>
        </authorList>
    </citation>
    <scope>NUCLEOTIDE SEQUENCE [LARGE SCALE GENOMIC DNA]</scope>
</reference>
<dbReference type="InterPro" id="IPR011068">
    <property type="entry name" value="NuclTrfase_I-like_C"/>
</dbReference>
<feature type="domain" description="MJ1316 RNA cyclic group end recognition" evidence="10">
    <location>
        <begin position="1020"/>
        <end position="1090"/>
    </location>
</feature>
<keyword evidence="4" id="KW-0507">mRNA processing</keyword>
<evidence type="ECO:0000259" key="11">
    <source>
        <dbReference type="Pfam" id="PF04928"/>
    </source>
</evidence>
<keyword evidence="8" id="KW-0539">Nucleus</keyword>
<protein>
    <recommendedName>
        <fullName evidence="3">polynucleotide adenylyltransferase</fullName>
        <ecNumber evidence="3">2.7.7.19</ecNumber>
    </recommendedName>
</protein>
<dbReference type="InterPro" id="IPR040459">
    <property type="entry name" value="MJ1316"/>
</dbReference>
<dbReference type="GO" id="GO:0005524">
    <property type="term" value="F:ATP binding"/>
    <property type="evidence" value="ECO:0007669"/>
    <property type="project" value="UniProtKB-KW"/>
</dbReference>
<sequence length="1104" mass="123373">MYLQPDAGSQERLRELTNTLRKAFNRPIDAIFQSHMTIAQSEDTESDSHKFLFNKVALMAPLSWTSCTLAVMVRDAQPEADGTKRMRAYKSIDLSNGQVSLLNLALDPILYAPKGDQLAPYTPLAQPSYRFDTSLNKWTLSNTENALSKSESIDHLIIASYNVLAEFQWPPNCSRYGSLVQNILSKRGTADILVLQEVSDSFLPHLLNNTEIQSRYPYSSNAPAADGVGPLPSLVNIVILSRFPLSWEYLPLSKKHKSVSVATFPTVLLRTPQGEERQLVVVGCHLSQGLTDGAVTTKKLELLRILNYLREFHTQDPCVIAGDFNITTSSYAIEQAIRRDVLSKNGEQCLQSIEQLFSTYGFRDAWLGTRLETGESSTGASSGKLITELFEGEQGATFDPMTNSQASKMVGSGFNVRPQRYDRIFSNNWFPFRPAGFNIFGQDAAMIGEGMSAEVASDHWGIRCLFKSTDIDTTPQSNLLKPVTLSKAPTSLGDMEEIKNTLHAGGFIPSSEDRIKREEAIALLQKVLLQNETASPPHDAHHSLQLVLIPVGSFGLGVWMAESDVDCLCVGNISSKLFFTMATQRLRKSSDSGITLLRRVKANSGTMLELDILGVKFDLQYCAASSVVENYPSIMNYPTSHPSFSLPVQTLAKLKPARDMFYIQRSVPDLAQFRVAFLFIKAWAITHGLYGAKFGLLGGIHLAVLLVPICKELAQSTTHFSTADIVTTFFDHYDSFDWAKQLVYDGFFHKDLKYHRISREPICLLGWHAPALNTTMAFSQPTVKTIATEISKTRALLSIGDASWFKILDLDLEHSIETQESGLNSFLASHRRFLKIDARYWGASPSRGRKFFGWLESRCVSLLVDLNRKAPDVVPRIWPARFRDGAEGDVPNTTECNAYYLIGLSLADAVDLGKTKDDTRKVEASVTTAMQDFESRMRNDDKYYDKENCWMATSIVKSSQIGSIVVDTTSVIGGDNSDSDVSDDEEEANDEEYEEAMLAHLKKGKTIPSIVPKPEGMGKFRSAADVLNRIRWDMTIDQADYIVGFEDRFVGAQEKALTQWKTEQTDEEFIPQHRILYFKQKSTSEIMWERRTRIDKIFGSGIPS</sequence>
<dbReference type="Gene3D" id="3.30.460.10">
    <property type="entry name" value="Beta Polymerase, domain 2"/>
    <property type="match status" value="1"/>
</dbReference>
<feature type="domain" description="Endonuclease/exonuclease/phosphatase" evidence="9">
    <location>
        <begin position="159"/>
        <end position="459"/>
    </location>
</feature>
<keyword evidence="13" id="KW-1185">Reference proteome</keyword>
<organism evidence="12 13">
    <name type="scientific">[Torrubiella] hemipterigena</name>
    <dbReference type="NCBI Taxonomy" id="1531966"/>
    <lineage>
        <taxon>Eukaryota</taxon>
        <taxon>Fungi</taxon>
        <taxon>Dikarya</taxon>
        <taxon>Ascomycota</taxon>
        <taxon>Pezizomycotina</taxon>
        <taxon>Sordariomycetes</taxon>
        <taxon>Hypocreomycetidae</taxon>
        <taxon>Hypocreales</taxon>
        <taxon>Clavicipitaceae</taxon>
        <taxon>Clavicipitaceae incertae sedis</taxon>
        <taxon>'Torrubiella' clade</taxon>
    </lineage>
</organism>
<evidence type="ECO:0000313" key="12">
    <source>
        <dbReference type="EMBL" id="CEJ80263.1"/>
    </source>
</evidence>
<dbReference type="PANTHER" id="PTHR10682:SF23">
    <property type="entry name" value="POLYNUCLEOTIDE ADENYLYLTRANSFERASE"/>
    <property type="match status" value="1"/>
</dbReference>
<dbReference type="Gene3D" id="1.10.1410.10">
    <property type="match status" value="1"/>
</dbReference>
<accession>A0A0A1SJC8</accession>
<dbReference type="GO" id="GO:0005634">
    <property type="term" value="C:nucleus"/>
    <property type="evidence" value="ECO:0007669"/>
    <property type="project" value="UniProtKB-SubCell"/>
</dbReference>
<dbReference type="EC" id="2.7.7.19" evidence="3"/>
<dbReference type="Proteomes" id="UP000039046">
    <property type="component" value="Unassembled WGS sequence"/>
</dbReference>
<evidence type="ECO:0000256" key="8">
    <source>
        <dbReference type="ARBA" id="ARBA00023242"/>
    </source>
</evidence>
<feature type="domain" description="Poly(A) polymerase central" evidence="11">
    <location>
        <begin position="672"/>
        <end position="749"/>
    </location>
</feature>
<dbReference type="InterPro" id="IPR007012">
    <property type="entry name" value="PolA_pol_cen_dom"/>
</dbReference>
<keyword evidence="7" id="KW-0067">ATP-binding</keyword>
<name>A0A0A1SJC8_9HYPO</name>
<dbReference type="PANTHER" id="PTHR10682">
    <property type="entry name" value="POLY A POLYMERASE"/>
    <property type="match status" value="1"/>
</dbReference>
<dbReference type="SUPFAM" id="SSF81301">
    <property type="entry name" value="Nucleotidyltransferase"/>
    <property type="match status" value="1"/>
</dbReference>
<dbReference type="SUPFAM" id="SSF56219">
    <property type="entry name" value="DNase I-like"/>
    <property type="match status" value="1"/>
</dbReference>
<dbReference type="STRING" id="1531966.A0A0A1SJC8"/>
<comment type="subcellular location">
    <subcellularLocation>
        <location evidence="1">Nucleus</location>
    </subcellularLocation>
</comment>
<dbReference type="SUPFAM" id="SSF81631">
    <property type="entry name" value="PAP/OAS1 substrate-binding domain"/>
    <property type="match status" value="1"/>
</dbReference>
<evidence type="ECO:0000259" key="10">
    <source>
        <dbReference type="Pfam" id="PF04457"/>
    </source>
</evidence>
<dbReference type="Pfam" id="PF04928">
    <property type="entry name" value="PAP_central"/>
    <property type="match status" value="1"/>
</dbReference>
<evidence type="ECO:0000256" key="7">
    <source>
        <dbReference type="ARBA" id="ARBA00022840"/>
    </source>
</evidence>
<dbReference type="Pfam" id="PF03372">
    <property type="entry name" value="Exo_endo_phos"/>
    <property type="match status" value="1"/>
</dbReference>
<keyword evidence="5" id="KW-0808">Transferase</keyword>
<evidence type="ECO:0000256" key="5">
    <source>
        <dbReference type="ARBA" id="ARBA00022679"/>
    </source>
</evidence>
<dbReference type="AlphaFoldDB" id="A0A0A1SJC8"/>